<evidence type="ECO:0000313" key="1">
    <source>
        <dbReference type="EMBL" id="VVN39466.1"/>
    </source>
</evidence>
<dbReference type="Proteomes" id="UP000325607">
    <property type="component" value="Unassembled WGS sequence"/>
</dbReference>
<reference evidence="1 2" key="1">
    <citation type="submission" date="2019-09" db="EMBL/GenBank/DDBJ databases">
        <authorList>
            <person name="Chandra G."/>
            <person name="Truman W A."/>
        </authorList>
    </citation>
    <scope>NUCLEOTIDE SEQUENCE [LARGE SCALE GENOMIC DNA]</scope>
    <source>
        <strain evidence="1">PS645</strain>
    </source>
</reference>
<dbReference type="AlphaFoldDB" id="A0A5E6XEZ4"/>
<proteinExistence type="predicted"/>
<evidence type="ECO:0000313" key="2">
    <source>
        <dbReference type="Proteomes" id="UP000325607"/>
    </source>
</evidence>
<gene>
    <name evidence="1" type="ORF">PS645_05312</name>
</gene>
<protein>
    <submittedName>
        <fullName evidence="1">Uncharacterized protein</fullName>
    </submittedName>
</protein>
<sequence length="184" mass="19878">MDHFFHRGHRVAGREALTEAGADQQITLLDVSGIGNVAQFQTLRVAGAAGNGAQAVAVDLHRNAVGGVGQQQYARGVRHQLNHLAHQATGVEHRLAEDHTVALTFVDDDTVREGVGVHADQFGHFDLFIDQRGRVEQLAQPNVLLGQGRELLHASLQQQVFGFEFFVFGDQLGAAAELAGYTLP</sequence>
<name>A0A5E6XEZ4_PSEFL</name>
<organism evidence="1 2">
    <name type="scientific">Pseudomonas fluorescens</name>
    <dbReference type="NCBI Taxonomy" id="294"/>
    <lineage>
        <taxon>Bacteria</taxon>
        <taxon>Pseudomonadati</taxon>
        <taxon>Pseudomonadota</taxon>
        <taxon>Gammaproteobacteria</taxon>
        <taxon>Pseudomonadales</taxon>
        <taxon>Pseudomonadaceae</taxon>
        <taxon>Pseudomonas</taxon>
    </lineage>
</organism>
<accession>A0A5E6XEZ4</accession>
<dbReference type="EMBL" id="CABVGX010000082">
    <property type="protein sequence ID" value="VVN39466.1"/>
    <property type="molecule type" value="Genomic_DNA"/>
</dbReference>